<feature type="compositionally biased region" description="Polar residues" evidence="5">
    <location>
        <begin position="250"/>
        <end position="261"/>
    </location>
</feature>
<comment type="similarity">
    <text evidence="3">Belongs to the ANP32 family.</text>
</comment>
<feature type="region of interest" description="Disordered" evidence="5">
    <location>
        <begin position="143"/>
        <end position="171"/>
    </location>
</feature>
<dbReference type="Gene3D" id="3.80.10.10">
    <property type="entry name" value="Ribonuclease Inhibitor"/>
    <property type="match status" value="1"/>
</dbReference>
<dbReference type="GO" id="GO:0042393">
    <property type="term" value="F:histone binding"/>
    <property type="evidence" value="ECO:0000318"/>
    <property type="project" value="GO_Central"/>
</dbReference>
<feature type="compositionally biased region" description="Low complexity" evidence="5">
    <location>
        <begin position="688"/>
        <end position="700"/>
    </location>
</feature>
<feature type="compositionally biased region" description="Low complexity" evidence="5">
    <location>
        <begin position="1061"/>
        <end position="1072"/>
    </location>
</feature>
<feature type="compositionally biased region" description="Polar residues" evidence="5">
    <location>
        <begin position="1016"/>
        <end position="1025"/>
    </location>
</feature>
<protein>
    <submittedName>
        <fullName evidence="6">Uncharacterized protein</fullName>
    </submittedName>
</protein>
<dbReference type="InterPro" id="IPR000048">
    <property type="entry name" value="IQ_motif_EF-hand-BS"/>
</dbReference>
<dbReference type="EMBL" id="DS469621">
    <property type="protein sequence ID" value="EDO38690.1"/>
    <property type="molecule type" value="Genomic_DNA"/>
</dbReference>
<feature type="compositionally biased region" description="Basic and acidic residues" evidence="5">
    <location>
        <begin position="675"/>
        <end position="687"/>
    </location>
</feature>
<feature type="compositionally biased region" description="Basic and acidic residues" evidence="5">
    <location>
        <begin position="1005"/>
        <end position="1015"/>
    </location>
</feature>
<dbReference type="PROSITE" id="PS50096">
    <property type="entry name" value="IQ"/>
    <property type="match status" value="3"/>
</dbReference>
<feature type="compositionally biased region" description="Polar residues" evidence="5">
    <location>
        <begin position="1225"/>
        <end position="1248"/>
    </location>
</feature>
<feature type="compositionally biased region" description="Polar residues" evidence="5">
    <location>
        <begin position="768"/>
        <end position="778"/>
    </location>
</feature>
<dbReference type="PANTHER" id="PTHR11375">
    <property type="entry name" value="ACIDIC LEUCINE-RICH NUCLEAR PHOSPHOPROTEIN 32"/>
    <property type="match status" value="1"/>
</dbReference>
<feature type="compositionally biased region" description="Basic and acidic residues" evidence="5">
    <location>
        <begin position="1260"/>
        <end position="1292"/>
    </location>
</feature>
<evidence type="ECO:0000313" key="7">
    <source>
        <dbReference type="Proteomes" id="UP000001593"/>
    </source>
</evidence>
<dbReference type="InterPro" id="IPR045081">
    <property type="entry name" value="AN32"/>
</dbReference>
<feature type="compositionally biased region" description="Polar residues" evidence="5">
    <location>
        <begin position="964"/>
        <end position="988"/>
    </location>
</feature>
<feature type="compositionally biased region" description="Basic and acidic residues" evidence="5">
    <location>
        <begin position="262"/>
        <end position="274"/>
    </location>
</feature>
<dbReference type="InParanoid" id="A7SC72"/>
<sequence length="1417" mass="154547">MPSVKKDKYADGTRSIVAMLDLSNRGLRKIEPLPEGLSPQTLLYNNNEISKLENLQFFAHLQQLSLANNRLVEMRGISQAQGLKVLDLSNNSIMNIEGKLCGKFCTLLLHGNLIPSLRPVPEVLPKSIITLSLAENELKDLTEAEGSRSVAQNTQDSEESPTPARNTEDRIGVSTDQMWSIMRAHEGQSTAAQDLTIQDVSDSELSDQLESESTYLPIPDSPTPPREECRHGNVMSSMTHPPLHGKSADMVSNSINDSSTPPREECRHDPPRRSRELLVEGASASVREPNTLTDESSTVQIITNTGLYPNTLPGGSGAVQPVASTERYPNTLPGGSGAVQPVASTERYPNTLPGGSGAVQPVASTERYPNTLPGGSGAVQPMTNTERYLNGENILEIERSQSYPEDEPDDMSEPDPPIMTEEEAMRLISLAATIIQARVRGFLVRQRLHFQEYRARKNAAVVIQAAWRGYRARSYDLHVINARNEIRSNRQTAHINHLAMLVNRYKDEAASDRSKVTEAIKCMWLALEQQNALIQSLHSRERNRAAVTIQRMWRGYQARKVVPRVQMRTGYSAMVTLCKRLQQQMNALQAEVSLLNTGKHPDKQTEPCSRTWDIPEIRVTRPSIGTIPEIRVISASIDNNSEGVTDMDDTVEIEPLDLGKYSEIPDVSVPDDESKECQPVKREESGEKSTSTQSSSEFIGSMSEGNVDFEVDTGSANIAEQTASVEVTDTMGSMVGGACSDIFVKTDDQKVTGLQKKDEIGSELDNCELSSKSSQPESEQVRESKTHNEHVSHAPDGLDTQETVGSKDEDSITERKKTDQKEGNSESSVRDFEGVPISSELARERPRTVGADAGESVLRNGKGCSYSRGTVEKPCLPRLTFSSPLPFTSATTELSDNDTGDIHTEATSEASHEAAGQEKGTLESSSRRDTSNQEHSTPEQPDHQNQEQAEGFGQKKRSDELSGNGDNNDQGYSTTEQPGSQNQEQAVNSVRVEPTPQDKGQSEPIHAEKLQDKVTGHQSDPDSGQSETPAPESPTSPTKPKKKKILLRSTSADQVPRMRKLQSTMSMDSSQLSSSLNFSSRLGHRAAMMLSELRSEIASLTARQLPDVDLPEFRKEISGEGGSASKRITGGISEAPLEEEAESGGVRTGSSNAGETKFEVTDDADDKGKSVGNIDGDDVPRRHPTDENHSGDDDDALKISTGDSILPAGMYENRPSEPPFPLESGESSSSCEVFPSRGTSNEALNNMQPPKRFPLTLATGKDRGRKGDDVGDDGGYRKDAYEGGNQRHVEGADREEEQGITEAETPNLANSRADRTPQDITPTANAAFFPPEALALTSTPLKPRTENKSVRPSSESHQGSAGSEGYASPTEQGVSAGAAGVSRITSNQQRSFTMPVFEDIERKSFSMEDFMEDSLED</sequence>
<evidence type="ECO:0000256" key="2">
    <source>
        <dbReference type="ARBA" id="ARBA00022737"/>
    </source>
</evidence>
<feature type="compositionally biased region" description="Basic and acidic residues" evidence="5">
    <location>
        <begin position="1178"/>
        <end position="1191"/>
    </location>
</feature>
<feature type="coiled-coil region" evidence="4">
    <location>
        <begin position="571"/>
        <end position="598"/>
    </location>
</feature>
<dbReference type="HOGENOM" id="CLU_253318_0_0_1"/>
<dbReference type="Proteomes" id="UP000001593">
    <property type="component" value="Unassembled WGS sequence"/>
</dbReference>
<feature type="compositionally biased region" description="Polar residues" evidence="5">
    <location>
        <begin position="880"/>
        <end position="894"/>
    </location>
</feature>
<feature type="region of interest" description="Disordered" evidence="5">
    <location>
        <begin position="762"/>
        <end position="1072"/>
    </location>
</feature>
<feature type="region of interest" description="Disordered" evidence="5">
    <location>
        <begin position="201"/>
        <end position="274"/>
    </location>
</feature>
<evidence type="ECO:0000313" key="6">
    <source>
        <dbReference type="EMBL" id="EDO38690.1"/>
    </source>
</evidence>
<keyword evidence="4" id="KW-0175">Coiled coil</keyword>
<evidence type="ECO:0000256" key="1">
    <source>
        <dbReference type="ARBA" id="ARBA00022614"/>
    </source>
</evidence>
<feature type="compositionally biased region" description="Basic and acidic residues" evidence="5">
    <location>
        <begin position="925"/>
        <end position="945"/>
    </location>
</feature>
<dbReference type="eggNOG" id="KOG0531">
    <property type="taxonomic scope" value="Eukaryota"/>
</dbReference>
<dbReference type="STRING" id="45351.A7SC72"/>
<feature type="region of interest" description="Disordered" evidence="5">
    <location>
        <begin position="654"/>
        <end position="700"/>
    </location>
</feature>
<proteinExistence type="inferred from homology"/>
<feature type="compositionally biased region" description="Polar residues" evidence="5">
    <location>
        <begin position="1383"/>
        <end position="1392"/>
    </location>
</feature>
<feature type="region of interest" description="Disordered" evidence="5">
    <location>
        <begin position="1111"/>
        <end position="1417"/>
    </location>
</feature>
<feature type="compositionally biased region" description="Low complexity" evidence="5">
    <location>
        <begin position="1026"/>
        <end position="1038"/>
    </location>
</feature>
<keyword evidence="1" id="KW-0433">Leucine-rich repeat</keyword>
<dbReference type="InterPro" id="IPR032675">
    <property type="entry name" value="LRR_dom_sf"/>
</dbReference>
<dbReference type="SUPFAM" id="SSF52540">
    <property type="entry name" value="P-loop containing nucleoside triphosphate hydrolases"/>
    <property type="match status" value="1"/>
</dbReference>
<feature type="compositionally biased region" description="Polar residues" evidence="5">
    <location>
        <begin position="1350"/>
        <end position="1361"/>
    </location>
</feature>
<accession>A7SC72</accession>
<evidence type="ECO:0000256" key="3">
    <source>
        <dbReference type="ARBA" id="ARBA00025777"/>
    </source>
</evidence>
<dbReference type="InterPro" id="IPR001611">
    <property type="entry name" value="Leu-rich_rpt"/>
</dbReference>
<feature type="compositionally biased region" description="Basic and acidic residues" evidence="5">
    <location>
        <begin position="805"/>
        <end position="833"/>
    </location>
</feature>
<dbReference type="InterPro" id="IPR027417">
    <property type="entry name" value="P-loop_NTPase"/>
</dbReference>
<feature type="compositionally biased region" description="Acidic residues" evidence="5">
    <location>
        <begin position="201"/>
        <end position="210"/>
    </location>
</feature>
<dbReference type="CDD" id="cd23767">
    <property type="entry name" value="IQCD"/>
    <property type="match status" value="3"/>
</dbReference>
<dbReference type="Gene3D" id="1.20.5.190">
    <property type="match status" value="2"/>
</dbReference>
<gene>
    <name evidence="6" type="ORF">NEMVEDRAFT_v1g210025</name>
</gene>
<dbReference type="GO" id="GO:0005634">
    <property type="term" value="C:nucleus"/>
    <property type="evidence" value="ECO:0000318"/>
    <property type="project" value="GO_Central"/>
</dbReference>
<evidence type="ECO:0000256" key="5">
    <source>
        <dbReference type="SAM" id="MobiDB-lite"/>
    </source>
</evidence>
<feature type="compositionally biased region" description="Basic and acidic residues" evidence="5">
    <location>
        <begin position="900"/>
        <end position="916"/>
    </location>
</feature>
<keyword evidence="2" id="KW-0677">Repeat</keyword>
<feature type="compositionally biased region" description="Basic and acidic residues" evidence="5">
    <location>
        <begin position="779"/>
        <end position="793"/>
    </location>
</feature>
<dbReference type="SUPFAM" id="SSF52075">
    <property type="entry name" value="Outer arm dynein light chain 1"/>
    <property type="match status" value="1"/>
</dbReference>
<dbReference type="SMART" id="SM00015">
    <property type="entry name" value="IQ"/>
    <property type="match status" value="3"/>
</dbReference>
<evidence type="ECO:0000256" key="4">
    <source>
        <dbReference type="SAM" id="Coils"/>
    </source>
</evidence>
<dbReference type="PROSITE" id="PS51450">
    <property type="entry name" value="LRR"/>
    <property type="match status" value="1"/>
</dbReference>
<dbReference type="Pfam" id="PF00612">
    <property type="entry name" value="IQ"/>
    <property type="match status" value="3"/>
</dbReference>
<organism evidence="6 7">
    <name type="scientific">Nematostella vectensis</name>
    <name type="common">Starlet sea anemone</name>
    <dbReference type="NCBI Taxonomy" id="45351"/>
    <lineage>
        <taxon>Eukaryota</taxon>
        <taxon>Metazoa</taxon>
        <taxon>Cnidaria</taxon>
        <taxon>Anthozoa</taxon>
        <taxon>Hexacorallia</taxon>
        <taxon>Actiniaria</taxon>
        <taxon>Edwardsiidae</taxon>
        <taxon>Nematostella</taxon>
    </lineage>
</organism>
<name>A7SC72_NEMVE</name>
<dbReference type="PANTHER" id="PTHR11375:SF0">
    <property type="entry name" value="ACIDIC LEUCINE-RICH NUCLEAR PHOSPHOPROTEIN 32 FAMILY MEMBER A"/>
    <property type="match status" value="1"/>
</dbReference>
<reference evidence="6 7" key="1">
    <citation type="journal article" date="2007" name="Science">
        <title>Sea anemone genome reveals ancestral eumetazoan gene repertoire and genomic organization.</title>
        <authorList>
            <person name="Putnam N.H."/>
            <person name="Srivastava M."/>
            <person name="Hellsten U."/>
            <person name="Dirks B."/>
            <person name="Chapman J."/>
            <person name="Salamov A."/>
            <person name="Terry A."/>
            <person name="Shapiro H."/>
            <person name="Lindquist E."/>
            <person name="Kapitonov V.V."/>
            <person name="Jurka J."/>
            <person name="Genikhovich G."/>
            <person name="Grigoriev I.V."/>
            <person name="Lucas S.M."/>
            <person name="Steele R.E."/>
            <person name="Finnerty J.R."/>
            <person name="Technau U."/>
            <person name="Martindale M.Q."/>
            <person name="Rokhsar D.S."/>
        </authorList>
    </citation>
    <scope>NUCLEOTIDE SEQUENCE [LARGE SCALE GENOMIC DNA]</scope>
    <source>
        <strain evidence="7">CH2 X CH6</strain>
    </source>
</reference>
<keyword evidence="7" id="KW-1185">Reference proteome</keyword>